<proteinExistence type="predicted"/>
<dbReference type="InterPro" id="IPR007434">
    <property type="entry name" value="FemAB-like"/>
</dbReference>
<reference evidence="1 2" key="1">
    <citation type="submission" date="2022-08" db="EMBL/GenBank/DDBJ databases">
        <title>Reclassification of Massilia species as members of the genera Telluria, Duganella, Pseudoduganella, Mokoshia gen. nov. and Zemynaea gen. nov. using orthogonal and non-orthogonal genome-based approaches.</title>
        <authorList>
            <person name="Bowman J.P."/>
        </authorList>
    </citation>
    <scope>NUCLEOTIDE SEQUENCE [LARGE SCALE GENOMIC DNA]</scope>
    <source>
        <strain evidence="1 2">JCM 31661</strain>
    </source>
</reference>
<gene>
    <name evidence="1" type="ORF">NX780_10655</name>
</gene>
<dbReference type="Proteomes" id="UP001206572">
    <property type="component" value="Unassembled WGS sequence"/>
</dbReference>
<organism evidence="1 2">
    <name type="scientific">Massilia agri</name>
    <dbReference type="NCBI Taxonomy" id="1886785"/>
    <lineage>
        <taxon>Bacteria</taxon>
        <taxon>Pseudomonadati</taxon>
        <taxon>Pseudomonadota</taxon>
        <taxon>Betaproteobacteria</taxon>
        <taxon>Burkholderiales</taxon>
        <taxon>Oxalobacteraceae</taxon>
        <taxon>Telluria group</taxon>
        <taxon>Massilia</taxon>
    </lineage>
</organism>
<dbReference type="PANTHER" id="PTHR47017">
    <property type="entry name" value="ACYL-COA"/>
    <property type="match status" value="1"/>
</dbReference>
<dbReference type="EMBL" id="JANUHA010000006">
    <property type="protein sequence ID" value="MCS0596814.1"/>
    <property type="molecule type" value="Genomic_DNA"/>
</dbReference>
<sequence>MNYRTHIASSLLDIGQRQWDALVAAQEESNPFLSFAFLHALHASGSAAPETGWQPQYIVLYDGEELAAALPLYVKGHSYGEYVFDWAWADAYQRHGLAYYPKLLSAIPFTPVAGPRLMAVDAEARAALIDVLAATQAATEVSSTHVLFPPEEHARQLREAGFMLRSGVQFHWLNQGYKSFDEFLATLEQKKRKNIRAERRKVAEAGVTLRRVRGRDVTDSEWVLFNRCYRRTYQAHYSTPYLNLDFFRRIGETMPDNILLVIASREGRDIAASLVIHNETTLFGRYWGELEHVPCLHFEAAYYQPLEFCIEQGIGAFEGGAQGEHKMARGFLPTRTWSAHWLAHPSFADAIERFLEREKGGIDDYMDELNERNPFKR</sequence>
<name>A0ABT2AKP8_9BURK</name>
<dbReference type="PANTHER" id="PTHR47017:SF1">
    <property type="entry name" value="ACYL-COA"/>
    <property type="match status" value="1"/>
</dbReference>
<dbReference type="RefSeq" id="WP_258827847.1">
    <property type="nucleotide sequence ID" value="NZ_JANUHA010000006.1"/>
</dbReference>
<evidence type="ECO:0000313" key="2">
    <source>
        <dbReference type="Proteomes" id="UP001206572"/>
    </source>
</evidence>
<protein>
    <submittedName>
        <fullName evidence="1">GNAT family N-acetyltransferase</fullName>
    </submittedName>
</protein>
<dbReference type="Pfam" id="PF04339">
    <property type="entry name" value="FemAB_like"/>
    <property type="match status" value="1"/>
</dbReference>
<dbReference type="SUPFAM" id="SSF55729">
    <property type="entry name" value="Acyl-CoA N-acyltransferases (Nat)"/>
    <property type="match status" value="1"/>
</dbReference>
<evidence type="ECO:0000313" key="1">
    <source>
        <dbReference type="EMBL" id="MCS0596814.1"/>
    </source>
</evidence>
<comment type="caution">
    <text evidence="1">The sequence shown here is derived from an EMBL/GenBank/DDBJ whole genome shotgun (WGS) entry which is preliminary data.</text>
</comment>
<dbReference type="InterPro" id="IPR016181">
    <property type="entry name" value="Acyl_CoA_acyltransferase"/>
</dbReference>
<keyword evidence="2" id="KW-1185">Reference proteome</keyword>
<dbReference type="Gene3D" id="3.40.630.30">
    <property type="match status" value="1"/>
</dbReference>
<accession>A0ABT2AKP8</accession>